<dbReference type="GeneID" id="69965934"/>
<reference evidence="2 3" key="1">
    <citation type="journal article" date="2018" name="Syst. Appl. Microbiol.">
        <title>Photobacterium carnosum sp. nov., isolated from spoiled modified atmosphere packaged poultry meat.</title>
        <authorList>
            <person name="Hilgarth M."/>
            <person name="Fuertes S."/>
            <person name="Ehrmann M."/>
            <person name="Vogel R.F."/>
        </authorList>
    </citation>
    <scope>NUCLEOTIDE SEQUENCE [LARGE SCALE GENOMIC DNA]</scope>
    <source>
        <strain evidence="2 3">TMW 2.2021</strain>
    </source>
</reference>
<keyword evidence="1" id="KW-0732">Signal</keyword>
<sequence length="147" mass="15677">MLNTRKKILYIVALIASGFCNVATANTLAIGQPILSTATYTSTYVAQKGESKAYAIAQAEEMAKLQALDVNSISVNTIDTEGNVTNSDVSLNKKIISSRVLATNYGHCAKKSVMCATVTVSVTRDNRSQLEIQNAKLLTAINTVASM</sequence>
<protein>
    <submittedName>
        <fullName evidence="2">Uncharacterized protein</fullName>
    </submittedName>
</protein>
<accession>A0A2N4UW82</accession>
<evidence type="ECO:0000256" key="1">
    <source>
        <dbReference type="SAM" id="SignalP"/>
    </source>
</evidence>
<evidence type="ECO:0000313" key="2">
    <source>
        <dbReference type="EMBL" id="PLC59294.1"/>
    </source>
</evidence>
<proteinExistence type="predicted"/>
<feature type="chain" id="PRO_5014963146" evidence="1">
    <location>
        <begin position="26"/>
        <end position="147"/>
    </location>
</feature>
<gene>
    <name evidence="2" type="ORF">CIK00_03225</name>
</gene>
<dbReference type="EMBL" id="NPIB01000002">
    <property type="protein sequence ID" value="PLC59294.1"/>
    <property type="molecule type" value="Genomic_DNA"/>
</dbReference>
<feature type="signal peptide" evidence="1">
    <location>
        <begin position="1"/>
        <end position="25"/>
    </location>
</feature>
<evidence type="ECO:0000313" key="3">
    <source>
        <dbReference type="Proteomes" id="UP000234420"/>
    </source>
</evidence>
<keyword evidence="3" id="KW-1185">Reference proteome</keyword>
<name>A0A2N4UW82_9GAMM</name>
<dbReference type="Proteomes" id="UP000234420">
    <property type="component" value="Unassembled WGS sequence"/>
</dbReference>
<comment type="caution">
    <text evidence="2">The sequence shown here is derived from an EMBL/GenBank/DDBJ whole genome shotgun (WGS) entry which is preliminary data.</text>
</comment>
<organism evidence="2 3">
    <name type="scientific">Photobacterium carnosum</name>
    <dbReference type="NCBI Taxonomy" id="2023717"/>
    <lineage>
        <taxon>Bacteria</taxon>
        <taxon>Pseudomonadati</taxon>
        <taxon>Pseudomonadota</taxon>
        <taxon>Gammaproteobacteria</taxon>
        <taxon>Vibrionales</taxon>
        <taxon>Vibrionaceae</taxon>
        <taxon>Photobacterium</taxon>
    </lineage>
</organism>
<dbReference type="RefSeq" id="WP_101767496.1">
    <property type="nucleotide sequence ID" value="NZ_BPPU01000003.1"/>
</dbReference>
<dbReference type="AlphaFoldDB" id="A0A2N4UW82"/>